<sequence>MEDTVMDDRVAVTLGEEFDEFASVADRLRDREPLDPKRGLLVELCRTAENMATEYARRGETDRSEFHDWVLEARTWNLLRLLCLLRTRQAEEHQPQSQPSHAFSSNVLLTENLHIVNKELAEITLLLNWSRDANLGLPNIETRADHWLHTRQHIKSRVRASFGTPAEDTFVNQLDPDAPARQGKELKEEDAEYEKTLFQALFACIRAGELEVAVELAEDTKNHWFAAAVQGCTEYHDPKVDGITPDDAANGTKRKALWRRACHAAAGNEKLDKWERAVWGALCGDLTSVLDVCETWEDQLWAYLNAVSESAVEANLRNLGRSQLTGGLEIEDLSHMGVQHVLEKLAQSDQIEIREAAHNPFRRMQAALITGQVDLILQEFNREMEAARVRKVSAEEDAEVSLPTILRMLVHVIITLRRIGVQTDEIWANNTIARYVELLAAHDKGDILPLYVAELPEPMQIESYAAYLCKVEMEIERENQSELARYYHVGFDGPLKRMVQLVFEQSAAVDPEYSVFPREATIGPVKGWRDPVKHVDERQIHALEWMAKRENLKGELLRQGNVLFRRFLQAGRLTAARELHERISEQNIELSGHDDTYDRDGLEYASYGVICNAYETYDQWKTLMAKKPYQSLGRTDPVGFTQWKAEIETLTQALANYVLYMLQDNWLHPEMSLALQSTEDRKRYNELVRLRNFYIPEVVFMLQDVYYQTREFLPESLPAMLDLSCLIASEEQQLYSTFVLSGRMGEYLQQLVTQGFLVENTAGAGIITLK</sequence>
<dbReference type="Gene3D" id="1.10.3450.20">
    <property type="match status" value="1"/>
</dbReference>
<evidence type="ECO:0000256" key="2">
    <source>
        <dbReference type="ARBA" id="ARBA00022816"/>
    </source>
</evidence>
<keyword evidence="2" id="KW-0509">mRNA transport</keyword>
<dbReference type="Proteomes" id="UP000033140">
    <property type="component" value="Unassembled WGS sequence"/>
</dbReference>
<accession>A0A0E9N9S1</accession>
<evidence type="ECO:0000256" key="5">
    <source>
        <dbReference type="ARBA" id="ARBA00023132"/>
    </source>
</evidence>
<keyword evidence="7" id="KW-0472">Membrane</keyword>
<dbReference type="GO" id="GO:0006606">
    <property type="term" value="P:protein import into nucleus"/>
    <property type="evidence" value="ECO:0007669"/>
    <property type="project" value="TreeGrafter"/>
</dbReference>
<dbReference type="OMA" id="MAHIVLF"/>
<organism evidence="8 9">
    <name type="scientific">Saitoella complicata (strain BCRC 22490 / CBS 7301 / JCM 7358 / NBRC 10748 / NRRL Y-17804)</name>
    <dbReference type="NCBI Taxonomy" id="698492"/>
    <lineage>
        <taxon>Eukaryota</taxon>
        <taxon>Fungi</taxon>
        <taxon>Dikarya</taxon>
        <taxon>Ascomycota</taxon>
        <taxon>Taphrinomycotina</taxon>
        <taxon>Taphrinomycotina incertae sedis</taxon>
        <taxon>Saitoella</taxon>
    </lineage>
</organism>
<comment type="function">
    <text evidence="7">Functions as a component of the nuclear pore complex (NPC).</text>
</comment>
<comment type="caution">
    <text evidence="8">The sequence shown here is derived from an EMBL/GenBank/DDBJ whole genome shotgun (WGS) entry which is preliminary data.</text>
</comment>
<keyword evidence="4 7" id="KW-0811">Translocation</keyword>
<dbReference type="GO" id="GO:0031965">
    <property type="term" value="C:nuclear membrane"/>
    <property type="evidence" value="ECO:0007669"/>
    <property type="project" value="UniProtKB-SubCell"/>
</dbReference>
<evidence type="ECO:0000313" key="9">
    <source>
        <dbReference type="Proteomes" id="UP000033140"/>
    </source>
</evidence>
<comment type="subunit">
    <text evidence="7">Part of the nuclear pore complex (NPC).</text>
</comment>
<dbReference type="GO" id="GO:0017056">
    <property type="term" value="F:structural constituent of nuclear pore"/>
    <property type="evidence" value="ECO:0007669"/>
    <property type="project" value="UniProtKB-UniRule"/>
</dbReference>
<evidence type="ECO:0000256" key="6">
    <source>
        <dbReference type="ARBA" id="ARBA00023242"/>
    </source>
</evidence>
<dbReference type="PANTHER" id="PTHR13003:SF2">
    <property type="entry name" value="NUCLEAR PORE COMPLEX PROTEIN NUP107"/>
    <property type="match status" value="1"/>
</dbReference>
<name>A0A0E9N9S1_SAICN</name>
<keyword evidence="6 7" id="KW-0539">Nucleus</keyword>
<gene>
    <name evidence="8" type="ORF">G7K_0863-t1</name>
</gene>
<protein>
    <recommendedName>
        <fullName evidence="7">Nuclear pore complex protein</fullName>
    </recommendedName>
</protein>
<dbReference type="GO" id="GO:0031080">
    <property type="term" value="C:nuclear pore outer ring"/>
    <property type="evidence" value="ECO:0007669"/>
    <property type="project" value="TreeGrafter"/>
</dbReference>
<comment type="similarity">
    <text evidence="7">Belongs to the nucleoporin Nup84/Nup107 family.</text>
</comment>
<evidence type="ECO:0000256" key="1">
    <source>
        <dbReference type="ARBA" id="ARBA00022448"/>
    </source>
</evidence>
<keyword evidence="5 7" id="KW-0906">Nuclear pore complex</keyword>
<reference evidence="8 9" key="1">
    <citation type="journal article" date="2011" name="J. Gen. Appl. Microbiol.">
        <title>Draft genome sequencing of the enigmatic yeast Saitoella complicata.</title>
        <authorList>
            <person name="Nishida H."/>
            <person name="Hamamoto M."/>
            <person name="Sugiyama J."/>
        </authorList>
    </citation>
    <scope>NUCLEOTIDE SEQUENCE [LARGE SCALE GENOMIC DNA]</scope>
    <source>
        <strain evidence="8 9">NRRL Y-17804</strain>
    </source>
</reference>
<comment type="subcellular location">
    <subcellularLocation>
        <location evidence="7">Nucleus</location>
        <location evidence="7">Nuclear pore complex</location>
    </subcellularLocation>
    <subcellularLocation>
        <location evidence="7">Nucleus membrane</location>
    </subcellularLocation>
</comment>
<keyword evidence="9" id="KW-1185">Reference proteome</keyword>
<keyword evidence="3" id="KW-0653">Protein transport</keyword>
<evidence type="ECO:0000313" key="8">
    <source>
        <dbReference type="EMBL" id="GAO46637.1"/>
    </source>
</evidence>
<reference evidence="8 9" key="2">
    <citation type="journal article" date="2014" name="J. Gen. Appl. Microbiol.">
        <title>The early diverging ascomycetous budding yeast Saitoella complicata has three histone deacetylases belonging to the Clr6, Hos2, and Rpd3 lineages.</title>
        <authorList>
            <person name="Nishida H."/>
            <person name="Matsumoto T."/>
            <person name="Kondo S."/>
            <person name="Hamamoto M."/>
            <person name="Yoshikawa H."/>
        </authorList>
    </citation>
    <scope>NUCLEOTIDE SEQUENCE [LARGE SCALE GENOMIC DNA]</scope>
    <source>
        <strain evidence="8 9">NRRL Y-17804</strain>
    </source>
</reference>
<dbReference type="GO" id="GO:0006406">
    <property type="term" value="P:mRNA export from nucleus"/>
    <property type="evidence" value="ECO:0007669"/>
    <property type="project" value="TreeGrafter"/>
</dbReference>
<dbReference type="EMBL" id="BACD03000005">
    <property type="protein sequence ID" value="GAO46637.1"/>
    <property type="molecule type" value="Genomic_DNA"/>
</dbReference>
<evidence type="ECO:0000256" key="3">
    <source>
        <dbReference type="ARBA" id="ARBA00022927"/>
    </source>
</evidence>
<keyword evidence="1 7" id="KW-0813">Transport</keyword>
<reference evidence="8 9" key="3">
    <citation type="journal article" date="2015" name="Genome Announc.">
        <title>Draft Genome Sequence of the Archiascomycetous Yeast Saitoella complicata.</title>
        <authorList>
            <person name="Yamauchi K."/>
            <person name="Kondo S."/>
            <person name="Hamamoto M."/>
            <person name="Takahashi Y."/>
            <person name="Ogura Y."/>
            <person name="Hayashi T."/>
            <person name="Nishida H."/>
        </authorList>
    </citation>
    <scope>NUCLEOTIDE SEQUENCE [LARGE SCALE GENOMIC DNA]</scope>
    <source>
        <strain evidence="8 9">NRRL Y-17804</strain>
    </source>
</reference>
<evidence type="ECO:0000256" key="4">
    <source>
        <dbReference type="ARBA" id="ARBA00023010"/>
    </source>
</evidence>
<dbReference type="AlphaFoldDB" id="A0A0E9N9S1"/>
<evidence type="ECO:0000256" key="7">
    <source>
        <dbReference type="RuleBase" id="RU365072"/>
    </source>
</evidence>
<dbReference type="Pfam" id="PF04121">
    <property type="entry name" value="Nup84_Nup100"/>
    <property type="match status" value="1"/>
</dbReference>
<dbReference type="GO" id="GO:0000973">
    <property type="term" value="P:post-transcriptional tethering of RNA polymerase II gene DNA at nuclear periphery"/>
    <property type="evidence" value="ECO:0007669"/>
    <property type="project" value="TreeGrafter"/>
</dbReference>
<dbReference type="Gene3D" id="1.20.190.50">
    <property type="match status" value="1"/>
</dbReference>
<dbReference type="STRING" id="698492.A0A0E9N9S1"/>
<dbReference type="InterPro" id="IPR007252">
    <property type="entry name" value="Nup84/Nup107"/>
</dbReference>
<dbReference type="PANTHER" id="PTHR13003">
    <property type="entry name" value="NUP107-RELATED"/>
    <property type="match status" value="1"/>
</dbReference>
<proteinExistence type="inferred from homology"/>